<dbReference type="AlphaFoldDB" id="A0A4D6L731"/>
<accession>A0A4D6L731</accession>
<dbReference type="Pfam" id="PF26130">
    <property type="entry name" value="PB1-like"/>
    <property type="match status" value="1"/>
</dbReference>
<sequence>MDRFKHNRGLKYVGGEIHVVKGINPDFWSFFEALGILKEFKYGGDVKLFWEGSKESLLSNLRLLSDYKEAIALANFAGESKDEVDIYVQHVPNHHEVVHFIGGVDEVMCEDEGLGEKEVVVEEEVVGEEDVLGDVKVMGEEIVIGEKDVVGEQVQAEEEEG</sequence>
<gene>
    <name evidence="2" type="ORF">DEO72_LG2g4638</name>
</gene>
<dbReference type="Proteomes" id="UP000501690">
    <property type="component" value="Linkage Group LG2"/>
</dbReference>
<evidence type="ECO:0000313" key="2">
    <source>
        <dbReference type="EMBL" id="QCD84286.1"/>
    </source>
</evidence>
<proteinExistence type="predicted"/>
<evidence type="ECO:0000313" key="3">
    <source>
        <dbReference type="Proteomes" id="UP000501690"/>
    </source>
</evidence>
<reference evidence="2 3" key="1">
    <citation type="submission" date="2019-04" db="EMBL/GenBank/DDBJ databases">
        <title>An improved genome assembly and genetic linkage map for asparagus bean, Vigna unguiculata ssp. sesquipedialis.</title>
        <authorList>
            <person name="Xia Q."/>
            <person name="Zhang R."/>
            <person name="Dong Y."/>
        </authorList>
    </citation>
    <scope>NUCLEOTIDE SEQUENCE [LARGE SCALE GENOMIC DNA]</scope>
    <source>
        <tissue evidence="2">Leaf</tissue>
    </source>
</reference>
<feature type="domain" description="PB1-like" evidence="1">
    <location>
        <begin position="3"/>
        <end position="90"/>
    </location>
</feature>
<name>A0A4D6L731_VIGUN</name>
<dbReference type="InterPro" id="IPR058594">
    <property type="entry name" value="PB1-like_dom_pln"/>
</dbReference>
<dbReference type="EMBL" id="CP039346">
    <property type="protein sequence ID" value="QCD84286.1"/>
    <property type="molecule type" value="Genomic_DNA"/>
</dbReference>
<keyword evidence="3" id="KW-1185">Reference proteome</keyword>
<protein>
    <recommendedName>
        <fullName evidence="1">PB1-like domain-containing protein</fullName>
    </recommendedName>
</protein>
<evidence type="ECO:0000259" key="1">
    <source>
        <dbReference type="Pfam" id="PF26130"/>
    </source>
</evidence>
<organism evidence="2 3">
    <name type="scientific">Vigna unguiculata</name>
    <name type="common">Cowpea</name>
    <dbReference type="NCBI Taxonomy" id="3917"/>
    <lineage>
        <taxon>Eukaryota</taxon>
        <taxon>Viridiplantae</taxon>
        <taxon>Streptophyta</taxon>
        <taxon>Embryophyta</taxon>
        <taxon>Tracheophyta</taxon>
        <taxon>Spermatophyta</taxon>
        <taxon>Magnoliopsida</taxon>
        <taxon>eudicotyledons</taxon>
        <taxon>Gunneridae</taxon>
        <taxon>Pentapetalae</taxon>
        <taxon>rosids</taxon>
        <taxon>fabids</taxon>
        <taxon>Fabales</taxon>
        <taxon>Fabaceae</taxon>
        <taxon>Papilionoideae</taxon>
        <taxon>50 kb inversion clade</taxon>
        <taxon>NPAAA clade</taxon>
        <taxon>indigoferoid/millettioid clade</taxon>
        <taxon>Phaseoleae</taxon>
        <taxon>Vigna</taxon>
    </lineage>
</organism>